<dbReference type="RefSeq" id="WP_101893464.1">
    <property type="nucleotide sequence ID" value="NZ_CP022684.1"/>
</dbReference>
<evidence type="ECO:0000313" key="2">
    <source>
        <dbReference type="Proteomes" id="UP000235116"/>
    </source>
</evidence>
<sequence>MQIDPFFQIPQHTLETPSGPAELPILLKEGDYSVFLFMVDKPLVDELLQRTGLRPAMNLGKKTFLALVMGHYSSCSVAPFSFVSLAVSVEREQGFRPTSPWRELFSRADRRHMGFHFLSCPVDNVRLSSVGKLAWGFPHSVSHISYRQEGSSIQAVARCAESNETFLQVRSKSLPFFRIDSMDFTMFSVLDNKIIRTLFPTRCKFTLNVPISFKLRTGDSQHPMSNIIRKLNLENKKPFLCLSTPCFQGRIDTGIVVEDLDS</sequence>
<dbReference type="OrthoDB" id="1633687at2"/>
<gene>
    <name evidence="1" type="ORF">Kalk_06755</name>
</gene>
<reference evidence="2" key="1">
    <citation type="submission" date="2017-08" db="EMBL/GenBank/DDBJ databases">
        <title>Direct submision.</title>
        <authorList>
            <person name="Kim S.-J."/>
            <person name="Rhee S.-K."/>
        </authorList>
    </citation>
    <scope>NUCLEOTIDE SEQUENCE [LARGE SCALE GENOMIC DNA]</scope>
    <source>
        <strain evidence="2">GI5</strain>
    </source>
</reference>
<evidence type="ECO:0000313" key="1">
    <source>
        <dbReference type="EMBL" id="AUM12128.1"/>
    </source>
</evidence>
<dbReference type="SUPFAM" id="SSF160104">
    <property type="entry name" value="Acetoacetate decarboxylase-like"/>
    <property type="match status" value="1"/>
</dbReference>
<protein>
    <recommendedName>
        <fullName evidence="3">Acetoacetate decarboxylase</fullName>
    </recommendedName>
</protein>
<keyword evidence="2" id="KW-1185">Reference proteome</keyword>
<evidence type="ECO:0008006" key="3">
    <source>
        <dbReference type="Google" id="ProtNLM"/>
    </source>
</evidence>
<name>A0A2K9LIE7_9GAMM</name>
<accession>A0A2K9LIE7</accession>
<dbReference type="Proteomes" id="UP000235116">
    <property type="component" value="Chromosome"/>
</dbReference>
<dbReference type="KEGG" id="kak:Kalk_06755"/>
<dbReference type="AlphaFoldDB" id="A0A2K9LIE7"/>
<dbReference type="Gene3D" id="2.40.400.10">
    <property type="entry name" value="Acetoacetate decarboxylase-like"/>
    <property type="match status" value="1"/>
</dbReference>
<organism evidence="1 2">
    <name type="scientific">Ketobacter alkanivorans</name>
    <dbReference type="NCBI Taxonomy" id="1917421"/>
    <lineage>
        <taxon>Bacteria</taxon>
        <taxon>Pseudomonadati</taxon>
        <taxon>Pseudomonadota</taxon>
        <taxon>Gammaproteobacteria</taxon>
        <taxon>Pseudomonadales</taxon>
        <taxon>Ketobacteraceae</taxon>
        <taxon>Ketobacter</taxon>
    </lineage>
</organism>
<proteinExistence type="predicted"/>
<dbReference type="EMBL" id="CP022684">
    <property type="protein sequence ID" value="AUM12128.1"/>
    <property type="molecule type" value="Genomic_DNA"/>
</dbReference>
<dbReference type="InterPro" id="IPR023375">
    <property type="entry name" value="ADC_dom_sf"/>
</dbReference>